<evidence type="ECO:0000256" key="1">
    <source>
        <dbReference type="SAM" id="SignalP"/>
    </source>
</evidence>
<evidence type="ECO:0000313" key="2">
    <source>
        <dbReference type="EMBL" id="KAJ7304839.1"/>
    </source>
</evidence>
<reference evidence="2" key="1">
    <citation type="submission" date="2023-03" db="EMBL/GenBank/DDBJ databases">
        <title>Massive genome expansion in bonnet fungi (Mycena s.s.) driven by repeated elements and novel gene families across ecological guilds.</title>
        <authorList>
            <consortium name="Lawrence Berkeley National Laboratory"/>
            <person name="Harder C.B."/>
            <person name="Miyauchi S."/>
            <person name="Viragh M."/>
            <person name="Kuo A."/>
            <person name="Thoen E."/>
            <person name="Andreopoulos B."/>
            <person name="Lu D."/>
            <person name="Skrede I."/>
            <person name="Drula E."/>
            <person name="Henrissat B."/>
            <person name="Morin E."/>
            <person name="Kohler A."/>
            <person name="Barry K."/>
            <person name="LaButti K."/>
            <person name="Morin E."/>
            <person name="Salamov A."/>
            <person name="Lipzen A."/>
            <person name="Mereny Z."/>
            <person name="Hegedus B."/>
            <person name="Baldrian P."/>
            <person name="Stursova M."/>
            <person name="Weitz H."/>
            <person name="Taylor A."/>
            <person name="Grigoriev I.V."/>
            <person name="Nagy L.G."/>
            <person name="Martin F."/>
            <person name="Kauserud H."/>
        </authorList>
    </citation>
    <scope>NUCLEOTIDE SEQUENCE</scope>
    <source>
        <strain evidence="2">CBHHK002</strain>
    </source>
</reference>
<protein>
    <submittedName>
        <fullName evidence="2">Uncharacterized protein</fullName>
    </submittedName>
</protein>
<dbReference type="AlphaFoldDB" id="A0AAD6Z3G1"/>
<accession>A0AAD6Z3G1</accession>
<dbReference type="Proteomes" id="UP001218218">
    <property type="component" value="Unassembled WGS sequence"/>
</dbReference>
<keyword evidence="1" id="KW-0732">Signal</keyword>
<comment type="caution">
    <text evidence="2">The sequence shown here is derived from an EMBL/GenBank/DDBJ whole genome shotgun (WGS) entry which is preliminary data.</text>
</comment>
<sequence length="423" mass="47898">MVTTPGFFVVLIHAWMVFLESKDSIRCTVWLQSMFSFTFMEEAKLHRPDSDTIEGTGGPHAPAGIDLLYGVLKFVAIFDEFRPERPSGKLPSLCAAMPGQNAVESLTLALCALTQTTAVDPGLVPDAARTGFFQAFIDAEQQRPPLHKHFRFFLAQIFASSAVYYPMLYGISEAFTEVQGQASSEAFRRSSIFEEWSMLSDIVSRRLDIMRRFDGQIDMSQRGCGDPESLNVALDVRFLLLLKGVPDHFDWVGNQSMCAAHRCMSVGFLRWEAHFCEREFLRFLLHHDYLEARSKIILDQVPIFRDNPDNMAYTVFNYMRRRVEVLTLPVAVAISVSEQTIRVDPDLWLNRMLCAVTSDERMGLHVMLLRDSEEAKLWVLPLRTNISFTRDSVAQLGSFEDGTAGFIEAAENLEITKGTVEIH</sequence>
<gene>
    <name evidence="2" type="ORF">DFH08DRAFT_825197</name>
</gene>
<proteinExistence type="predicted"/>
<keyword evidence="3" id="KW-1185">Reference proteome</keyword>
<evidence type="ECO:0000313" key="3">
    <source>
        <dbReference type="Proteomes" id="UP001218218"/>
    </source>
</evidence>
<feature type="signal peptide" evidence="1">
    <location>
        <begin position="1"/>
        <end position="21"/>
    </location>
</feature>
<feature type="chain" id="PRO_5041953916" evidence="1">
    <location>
        <begin position="22"/>
        <end position="423"/>
    </location>
</feature>
<name>A0AAD6Z3G1_9AGAR</name>
<organism evidence="2 3">
    <name type="scientific">Mycena albidolilacea</name>
    <dbReference type="NCBI Taxonomy" id="1033008"/>
    <lineage>
        <taxon>Eukaryota</taxon>
        <taxon>Fungi</taxon>
        <taxon>Dikarya</taxon>
        <taxon>Basidiomycota</taxon>
        <taxon>Agaricomycotina</taxon>
        <taxon>Agaricomycetes</taxon>
        <taxon>Agaricomycetidae</taxon>
        <taxon>Agaricales</taxon>
        <taxon>Marasmiineae</taxon>
        <taxon>Mycenaceae</taxon>
        <taxon>Mycena</taxon>
    </lineage>
</organism>
<dbReference type="EMBL" id="JARIHO010000098">
    <property type="protein sequence ID" value="KAJ7304839.1"/>
    <property type="molecule type" value="Genomic_DNA"/>
</dbReference>